<dbReference type="Pfam" id="PF14079">
    <property type="entry name" value="DUF4260"/>
    <property type="match status" value="1"/>
</dbReference>
<accession>A0A1M5GNA0</accession>
<keyword evidence="3" id="KW-1185">Reference proteome</keyword>
<evidence type="ECO:0000313" key="3">
    <source>
        <dbReference type="Proteomes" id="UP000183945"/>
    </source>
</evidence>
<protein>
    <recommendedName>
        <fullName evidence="4">DUF4260 domain-containing protein</fullName>
    </recommendedName>
</protein>
<dbReference type="EMBL" id="FQVT01000004">
    <property type="protein sequence ID" value="SHG05157.1"/>
    <property type="molecule type" value="Genomic_DNA"/>
</dbReference>
<reference evidence="3" key="1">
    <citation type="submission" date="2016-11" db="EMBL/GenBank/DDBJ databases">
        <authorList>
            <person name="Varghese N."/>
            <person name="Submissions S."/>
        </authorList>
    </citation>
    <scope>NUCLEOTIDE SEQUENCE [LARGE SCALE GENOMIC DNA]</scope>
    <source>
        <strain evidence="3">DSM 24579</strain>
    </source>
</reference>
<dbReference type="InterPro" id="IPR025356">
    <property type="entry name" value="DUF4260"/>
</dbReference>
<feature type="transmembrane region" description="Helical" evidence="1">
    <location>
        <begin position="12"/>
        <end position="36"/>
    </location>
</feature>
<keyword evidence="1" id="KW-1133">Transmembrane helix</keyword>
<dbReference type="STRING" id="1073325.SAMN05444483_104235"/>
<name>A0A1M5GNA0_SALEC</name>
<keyword evidence="1" id="KW-0812">Transmembrane</keyword>
<keyword evidence="1" id="KW-0472">Membrane</keyword>
<dbReference type="OrthoDB" id="9813911at2"/>
<organism evidence="2 3">
    <name type="scientific">Salegentibacter echinorum</name>
    <dbReference type="NCBI Taxonomy" id="1073325"/>
    <lineage>
        <taxon>Bacteria</taxon>
        <taxon>Pseudomonadati</taxon>
        <taxon>Bacteroidota</taxon>
        <taxon>Flavobacteriia</taxon>
        <taxon>Flavobacteriales</taxon>
        <taxon>Flavobacteriaceae</taxon>
        <taxon>Salegentibacter</taxon>
    </lineage>
</organism>
<evidence type="ECO:0008006" key="4">
    <source>
        <dbReference type="Google" id="ProtNLM"/>
    </source>
</evidence>
<feature type="transmembrane region" description="Helical" evidence="1">
    <location>
        <begin position="80"/>
        <end position="100"/>
    </location>
</feature>
<gene>
    <name evidence="2" type="ORF">SAMN05444483_104235</name>
</gene>
<sequence length="116" mass="13527">MKFTLELEEFALLLLGIFAFSQLSFSWWWFLVLFFTPDFGMIGYLFNRRIGAITYNLCHHRGIAVLIWFAGFYLKDELFQLIGVILFSHAAFDRILGYGLKTQKGFKFTHLGEIGN</sequence>
<feature type="transmembrane region" description="Helical" evidence="1">
    <location>
        <begin position="57"/>
        <end position="74"/>
    </location>
</feature>
<dbReference type="RefSeq" id="WP_072878855.1">
    <property type="nucleotide sequence ID" value="NZ_FQVT01000004.1"/>
</dbReference>
<evidence type="ECO:0000313" key="2">
    <source>
        <dbReference type="EMBL" id="SHG05157.1"/>
    </source>
</evidence>
<dbReference type="Proteomes" id="UP000183945">
    <property type="component" value="Unassembled WGS sequence"/>
</dbReference>
<dbReference type="AlphaFoldDB" id="A0A1M5GNA0"/>
<proteinExistence type="predicted"/>
<evidence type="ECO:0000256" key="1">
    <source>
        <dbReference type="SAM" id="Phobius"/>
    </source>
</evidence>